<evidence type="ECO:0000256" key="1">
    <source>
        <dbReference type="SAM" id="MobiDB-lite"/>
    </source>
</evidence>
<feature type="region of interest" description="Disordered" evidence="1">
    <location>
        <begin position="280"/>
        <end position="359"/>
    </location>
</feature>
<feature type="compositionally biased region" description="Low complexity" evidence="1">
    <location>
        <begin position="338"/>
        <end position="359"/>
    </location>
</feature>
<dbReference type="Proteomes" id="UP001432312">
    <property type="component" value="Chromosome"/>
</dbReference>
<keyword evidence="3" id="KW-1185">Reference proteome</keyword>
<gene>
    <name evidence="2" type="ORF">OHA91_17785</name>
</gene>
<feature type="compositionally biased region" description="Low complexity" evidence="1">
    <location>
        <begin position="280"/>
        <end position="309"/>
    </location>
</feature>
<sequence>MSPEPIPKHIEEGAVARANARHKAALDAKADPDSVVARISAAAEAAGLKDKLTERGVLQESKEKRYIDSLAKDKAKLTPPDGAKPISAFWSHGIEHPDAPKNYDGIPFLSQRFIAEEWAAQQNKTNPGSAQTLETIQGGRELDNMFLWEPEVIEALGGADAGFGPGYAKAKWDEISATYGGLAEGRVNVFADTGNTRAVLYQKELGTLRGNENVGLDNIHFVYEAPRSWPEVTRTEAGTNTVRAVAQFDNKDLPHYIDPQGFAADTPEARKAKLDSLLEGVAPAPGPAQAQPQAQAPAVKAAEQQAAPKGPAAPLWQMGFQQPQTVTRPERSGPTPVAGSPGAPPLALRPLATGMDGPA</sequence>
<accession>A0ABZ1QCZ5</accession>
<dbReference type="RefSeq" id="WP_328739604.1">
    <property type="nucleotide sequence ID" value="NZ_CP108036.1"/>
</dbReference>
<evidence type="ECO:0000313" key="2">
    <source>
        <dbReference type="EMBL" id="WUN80214.1"/>
    </source>
</evidence>
<dbReference type="EMBL" id="CP108036">
    <property type="protein sequence ID" value="WUN80214.1"/>
    <property type="molecule type" value="Genomic_DNA"/>
</dbReference>
<dbReference type="GeneID" id="95497925"/>
<organism evidence="2 3">
    <name type="scientific">Streptomyces erythrochromogenes</name>
    <dbReference type="NCBI Taxonomy" id="285574"/>
    <lineage>
        <taxon>Bacteria</taxon>
        <taxon>Bacillati</taxon>
        <taxon>Actinomycetota</taxon>
        <taxon>Actinomycetes</taxon>
        <taxon>Kitasatosporales</taxon>
        <taxon>Streptomycetaceae</taxon>
        <taxon>Streptomyces</taxon>
    </lineage>
</organism>
<protein>
    <submittedName>
        <fullName evidence="2">Uncharacterized protein</fullName>
    </submittedName>
</protein>
<evidence type="ECO:0000313" key="3">
    <source>
        <dbReference type="Proteomes" id="UP001432312"/>
    </source>
</evidence>
<reference evidence="2" key="1">
    <citation type="submission" date="2022-10" db="EMBL/GenBank/DDBJ databases">
        <title>The complete genomes of actinobacterial strains from the NBC collection.</title>
        <authorList>
            <person name="Joergensen T.S."/>
            <person name="Alvarez Arevalo M."/>
            <person name="Sterndorff E.B."/>
            <person name="Faurdal D."/>
            <person name="Vuksanovic O."/>
            <person name="Mourched A.-S."/>
            <person name="Charusanti P."/>
            <person name="Shaw S."/>
            <person name="Blin K."/>
            <person name="Weber T."/>
        </authorList>
    </citation>
    <scope>NUCLEOTIDE SEQUENCE</scope>
    <source>
        <strain evidence="2">NBC_00303</strain>
    </source>
</reference>
<proteinExistence type="predicted"/>
<name>A0ABZ1QCZ5_9ACTN</name>